<keyword evidence="3" id="KW-1185">Reference proteome</keyword>
<accession>A0A6G0TR75</accession>
<protein>
    <submittedName>
        <fullName evidence="2">Uncharacterized protein</fullName>
    </submittedName>
</protein>
<keyword evidence="1" id="KW-0812">Transmembrane</keyword>
<evidence type="ECO:0000313" key="2">
    <source>
        <dbReference type="EMBL" id="KAE9537434.1"/>
    </source>
</evidence>
<evidence type="ECO:0000313" key="3">
    <source>
        <dbReference type="Proteomes" id="UP000475862"/>
    </source>
</evidence>
<dbReference type="Proteomes" id="UP000475862">
    <property type="component" value="Unassembled WGS sequence"/>
</dbReference>
<name>A0A6G0TR75_APHGL</name>
<keyword evidence="1" id="KW-1133">Transmembrane helix</keyword>
<proteinExistence type="predicted"/>
<dbReference type="AlphaFoldDB" id="A0A6G0TR75"/>
<dbReference type="EMBL" id="VYZN01000018">
    <property type="protein sequence ID" value="KAE9537434.1"/>
    <property type="molecule type" value="Genomic_DNA"/>
</dbReference>
<keyword evidence="1" id="KW-0472">Membrane</keyword>
<comment type="caution">
    <text evidence="2">The sequence shown here is derived from an EMBL/GenBank/DDBJ whole genome shotgun (WGS) entry which is preliminary data.</text>
</comment>
<organism evidence="2 3">
    <name type="scientific">Aphis glycines</name>
    <name type="common">Soybean aphid</name>
    <dbReference type="NCBI Taxonomy" id="307491"/>
    <lineage>
        <taxon>Eukaryota</taxon>
        <taxon>Metazoa</taxon>
        <taxon>Ecdysozoa</taxon>
        <taxon>Arthropoda</taxon>
        <taxon>Hexapoda</taxon>
        <taxon>Insecta</taxon>
        <taxon>Pterygota</taxon>
        <taxon>Neoptera</taxon>
        <taxon>Paraneoptera</taxon>
        <taxon>Hemiptera</taxon>
        <taxon>Sternorrhyncha</taxon>
        <taxon>Aphidomorpha</taxon>
        <taxon>Aphidoidea</taxon>
        <taxon>Aphididae</taxon>
        <taxon>Aphidini</taxon>
        <taxon>Aphis</taxon>
        <taxon>Aphis</taxon>
    </lineage>
</organism>
<evidence type="ECO:0000256" key="1">
    <source>
        <dbReference type="SAM" id="Phobius"/>
    </source>
</evidence>
<feature type="transmembrane region" description="Helical" evidence="1">
    <location>
        <begin position="34"/>
        <end position="58"/>
    </location>
</feature>
<gene>
    <name evidence="2" type="ORF">AGLY_006457</name>
</gene>
<sequence>MKLHHLRILSDYQTYRPGRIEASSSTVYYIMYKIILLCYVKMPIVITTNNSSLVMFLFHCRFPSKSRRLIRCRRDTRGDERKQSLASRLSQVVFKNGPKTVLVKQCTKCILLFCSFKLCTLNSQSRLFASRACTYFVKNIIVLDFVVSLPPAASSLMCFNKKKKMIIKNTNR</sequence>
<reference evidence="2 3" key="1">
    <citation type="submission" date="2019-08" db="EMBL/GenBank/DDBJ databases">
        <title>The genome of the soybean aphid Biotype 1, its phylome, world population structure and adaptation to the North American continent.</title>
        <authorList>
            <person name="Giordano R."/>
            <person name="Donthu R.K."/>
            <person name="Hernandez A.G."/>
            <person name="Wright C.L."/>
            <person name="Zimin A.V."/>
        </authorList>
    </citation>
    <scope>NUCLEOTIDE SEQUENCE [LARGE SCALE GENOMIC DNA]</scope>
    <source>
        <tissue evidence="2">Whole aphids</tissue>
    </source>
</reference>